<proteinExistence type="inferred from homology"/>
<keyword evidence="5" id="KW-1185">Reference proteome</keyword>
<dbReference type="PANTHER" id="PTHR11808:SF15">
    <property type="entry name" value="CYSTATHIONINE GAMMA-LYASE"/>
    <property type="match status" value="1"/>
</dbReference>
<dbReference type="eggNOG" id="COG2873">
    <property type="taxonomic scope" value="Bacteria"/>
</dbReference>
<accession>U2V6Q0</accession>
<evidence type="ECO:0000256" key="3">
    <source>
        <dbReference type="RuleBase" id="RU362118"/>
    </source>
</evidence>
<comment type="caution">
    <text evidence="4">The sequence shown here is derived from an EMBL/GenBank/DDBJ whole genome shotgun (WGS) entry which is preliminary data.</text>
</comment>
<dbReference type="GO" id="GO:0030170">
    <property type="term" value="F:pyridoxal phosphate binding"/>
    <property type="evidence" value="ECO:0007669"/>
    <property type="project" value="InterPro"/>
</dbReference>
<dbReference type="PANTHER" id="PTHR11808">
    <property type="entry name" value="TRANS-SULFURATION ENZYME FAMILY MEMBER"/>
    <property type="match status" value="1"/>
</dbReference>
<dbReference type="GO" id="GO:0004123">
    <property type="term" value="F:cystathionine gamma-lyase activity"/>
    <property type="evidence" value="ECO:0007669"/>
    <property type="project" value="TreeGrafter"/>
</dbReference>
<dbReference type="GO" id="GO:0019346">
    <property type="term" value="P:transsulfuration"/>
    <property type="evidence" value="ECO:0007669"/>
    <property type="project" value="InterPro"/>
</dbReference>
<dbReference type="GO" id="GO:0019343">
    <property type="term" value="P:cysteine biosynthetic process via cystathionine"/>
    <property type="evidence" value="ECO:0007669"/>
    <property type="project" value="TreeGrafter"/>
</dbReference>
<gene>
    <name evidence="4" type="ORF">HMPREF1316_0167</name>
</gene>
<name>U2V6Q0_9ACTN</name>
<dbReference type="EMBL" id="AWEZ01000045">
    <property type="protein sequence ID" value="ERL08296.1"/>
    <property type="molecule type" value="Genomic_DNA"/>
</dbReference>
<sequence length="249" mass="25841">MGASVRHAGSGDSPRPAPDRLLARALGAHAKVWLVPAADVATCVEMLGLDAGDVVAPLSGRPIAMHDVRALARQRAAAGTPLVVDLTLTTFFGCAATRLGADVSLAPVGEGGEAASLVAVGLSRDAGQGAHGCAGLAARLDARATRRCAPTADTLHALDARRRAAGDAAQAVASYLCCHPCVGEVRYPGLKTDPSFPVASSQLTGGFGPLVDFRLRNEDGWRRIIAVPENAKFQVMDLERKLAREWAHA</sequence>
<dbReference type="PATRIC" id="fig|1125712.3.peg.1293"/>
<evidence type="ECO:0000313" key="4">
    <source>
        <dbReference type="EMBL" id="ERL08296.1"/>
    </source>
</evidence>
<dbReference type="InterPro" id="IPR015424">
    <property type="entry name" value="PyrdxlP-dep_Trfase"/>
</dbReference>
<evidence type="ECO:0000256" key="1">
    <source>
        <dbReference type="ARBA" id="ARBA00001933"/>
    </source>
</evidence>
<dbReference type="RefSeq" id="WP_021726165.1">
    <property type="nucleotide sequence ID" value="NZ_AWEZ01000045.1"/>
</dbReference>
<keyword evidence="2 3" id="KW-0663">Pyridoxal phosphate</keyword>
<comment type="similarity">
    <text evidence="3">Belongs to the trans-sulfuration enzymes family.</text>
</comment>
<comment type="cofactor">
    <cofactor evidence="1 3">
        <name>pyridoxal 5'-phosphate</name>
        <dbReference type="ChEBI" id="CHEBI:597326"/>
    </cofactor>
</comment>
<dbReference type="GO" id="GO:0005737">
    <property type="term" value="C:cytoplasm"/>
    <property type="evidence" value="ECO:0007669"/>
    <property type="project" value="TreeGrafter"/>
</dbReference>
<dbReference type="InterPro" id="IPR015422">
    <property type="entry name" value="PyrdxlP-dep_Trfase_small"/>
</dbReference>
<dbReference type="Proteomes" id="UP000016638">
    <property type="component" value="Unassembled WGS sequence"/>
</dbReference>
<dbReference type="Pfam" id="PF01053">
    <property type="entry name" value="Cys_Met_Meta_PP"/>
    <property type="match status" value="1"/>
</dbReference>
<evidence type="ECO:0000313" key="5">
    <source>
        <dbReference type="Proteomes" id="UP000016638"/>
    </source>
</evidence>
<dbReference type="OrthoDB" id="3180808at2"/>
<dbReference type="InterPro" id="IPR000277">
    <property type="entry name" value="Cys/Met-Metab_PyrdxlP-dep_enz"/>
</dbReference>
<protein>
    <submittedName>
        <fullName evidence="4">Cys/Met metabolism PLP-dependent enzyme domain protein</fullName>
    </submittedName>
</protein>
<evidence type="ECO:0000256" key="2">
    <source>
        <dbReference type="ARBA" id="ARBA00022898"/>
    </source>
</evidence>
<dbReference type="SUPFAM" id="SSF53383">
    <property type="entry name" value="PLP-dependent transferases"/>
    <property type="match status" value="1"/>
</dbReference>
<reference evidence="4 5" key="1">
    <citation type="submission" date="2013-08" db="EMBL/GenBank/DDBJ databases">
        <authorList>
            <person name="Durkin A.S."/>
            <person name="Haft D.R."/>
            <person name="McCorrison J."/>
            <person name="Torralba M."/>
            <person name="Gillis M."/>
            <person name="Haft D.H."/>
            <person name="Methe B."/>
            <person name="Sutton G."/>
            <person name="Nelson K.E."/>
        </authorList>
    </citation>
    <scope>NUCLEOTIDE SEQUENCE [LARGE SCALE GENOMIC DNA]</scope>
    <source>
        <strain evidence="4 5">F0195</strain>
    </source>
</reference>
<dbReference type="AlphaFoldDB" id="U2V6Q0"/>
<dbReference type="Gene3D" id="3.90.1150.10">
    <property type="entry name" value="Aspartate Aminotransferase, domain 1"/>
    <property type="match status" value="1"/>
</dbReference>
<organism evidence="4 5">
    <name type="scientific">Olsenella profusa F0195</name>
    <dbReference type="NCBI Taxonomy" id="1125712"/>
    <lineage>
        <taxon>Bacteria</taxon>
        <taxon>Bacillati</taxon>
        <taxon>Actinomycetota</taxon>
        <taxon>Coriobacteriia</taxon>
        <taxon>Coriobacteriales</taxon>
        <taxon>Atopobiaceae</taxon>
        <taxon>Olsenella</taxon>
    </lineage>
</organism>
<dbReference type="STRING" id="1125712.HMPREF1316_0167"/>